<accession>A0ABP8IYP2</accession>
<sequence length="183" mass="20825">MLLLLLFSASESLGQAAAAPLDEPATGLQLLRNYAPFLAFLIPLAAYLTSQYKDWRTAQGTLNKAFQGDNDAVVYMTHQVQHNEWKQRMRRHPSFRREVITALCLAWSVQPADYIRALLFDALLCVKKQGYGAETLHVLDRLLRQYEQYCRRFCADQFTPVIEDLTVLRHELAAGEAAAVPQR</sequence>
<evidence type="ECO:0008006" key="4">
    <source>
        <dbReference type="Google" id="ProtNLM"/>
    </source>
</evidence>
<dbReference type="Proteomes" id="UP001500454">
    <property type="component" value="Unassembled WGS sequence"/>
</dbReference>
<feature type="signal peptide" evidence="1">
    <location>
        <begin position="1"/>
        <end position="18"/>
    </location>
</feature>
<dbReference type="EMBL" id="BAABHA010000004">
    <property type="protein sequence ID" value="GAA4380724.1"/>
    <property type="molecule type" value="Genomic_DNA"/>
</dbReference>
<comment type="caution">
    <text evidence="2">The sequence shown here is derived from an EMBL/GenBank/DDBJ whole genome shotgun (WGS) entry which is preliminary data.</text>
</comment>
<proteinExistence type="predicted"/>
<feature type="chain" id="PRO_5046730967" description="DUF4760 domain-containing protein" evidence="1">
    <location>
        <begin position="19"/>
        <end position="183"/>
    </location>
</feature>
<keyword evidence="1" id="KW-0732">Signal</keyword>
<evidence type="ECO:0000313" key="3">
    <source>
        <dbReference type="Proteomes" id="UP001500454"/>
    </source>
</evidence>
<protein>
    <recommendedName>
        <fullName evidence="4">DUF4760 domain-containing protein</fullName>
    </recommendedName>
</protein>
<name>A0ABP8IYP2_9BACT</name>
<evidence type="ECO:0000313" key="2">
    <source>
        <dbReference type="EMBL" id="GAA4380724.1"/>
    </source>
</evidence>
<keyword evidence="3" id="KW-1185">Reference proteome</keyword>
<gene>
    <name evidence="2" type="ORF">GCM10023186_19530</name>
</gene>
<evidence type="ECO:0000256" key="1">
    <source>
        <dbReference type="SAM" id="SignalP"/>
    </source>
</evidence>
<organism evidence="2 3">
    <name type="scientific">Hymenobacter koreensis</name>
    <dbReference type="NCBI Taxonomy" id="1084523"/>
    <lineage>
        <taxon>Bacteria</taxon>
        <taxon>Pseudomonadati</taxon>
        <taxon>Bacteroidota</taxon>
        <taxon>Cytophagia</taxon>
        <taxon>Cytophagales</taxon>
        <taxon>Hymenobacteraceae</taxon>
        <taxon>Hymenobacter</taxon>
    </lineage>
</organism>
<reference evidence="3" key="1">
    <citation type="journal article" date="2019" name="Int. J. Syst. Evol. Microbiol.">
        <title>The Global Catalogue of Microorganisms (GCM) 10K type strain sequencing project: providing services to taxonomists for standard genome sequencing and annotation.</title>
        <authorList>
            <consortium name="The Broad Institute Genomics Platform"/>
            <consortium name="The Broad Institute Genome Sequencing Center for Infectious Disease"/>
            <person name="Wu L."/>
            <person name="Ma J."/>
        </authorList>
    </citation>
    <scope>NUCLEOTIDE SEQUENCE [LARGE SCALE GENOMIC DNA]</scope>
    <source>
        <strain evidence="3">JCM 17924</strain>
    </source>
</reference>